<protein>
    <submittedName>
        <fullName evidence="1">Uncharacterized protein</fullName>
    </submittedName>
</protein>
<gene>
    <name evidence="1" type="ORF">J2Z34_003239</name>
</gene>
<reference evidence="1 2" key="1">
    <citation type="submission" date="2021-03" db="EMBL/GenBank/DDBJ databases">
        <title>Genomic Encyclopedia of Type Strains, Phase IV (KMG-IV): sequencing the most valuable type-strain genomes for metagenomic binning, comparative biology and taxonomic classification.</title>
        <authorList>
            <person name="Goeker M."/>
        </authorList>
    </citation>
    <scope>NUCLEOTIDE SEQUENCE [LARGE SCALE GENOMIC DNA]</scope>
    <source>
        <strain evidence="1 2">DSM 6139</strain>
    </source>
</reference>
<comment type="caution">
    <text evidence="1">The sequence shown here is derived from an EMBL/GenBank/DDBJ whole genome shotgun (WGS) entry which is preliminary data.</text>
</comment>
<evidence type="ECO:0000313" key="2">
    <source>
        <dbReference type="Proteomes" id="UP001519271"/>
    </source>
</evidence>
<evidence type="ECO:0000313" key="1">
    <source>
        <dbReference type="EMBL" id="MBP1920724.1"/>
    </source>
</evidence>
<dbReference type="EMBL" id="JAGGKC010000037">
    <property type="protein sequence ID" value="MBP1920724.1"/>
    <property type="molecule type" value="Genomic_DNA"/>
</dbReference>
<sequence length="147" mass="16748">MDKTWESDRCSPLQLKKIRNLAEKLDGYELSVKVEDMTKGMAHSVIEDLLSSNLQRLIKTGVLKVKGTTPTESVLENITPTPARKLRYKVTEGGHLWNYTDFRLEAGGTLVDFATDDRLILFQVIEVDREIDPELIRKFGLKAELDK</sequence>
<keyword evidence="2" id="KW-1185">Reference proteome</keyword>
<organism evidence="1 2">
    <name type="scientific">Youngiibacter multivorans</name>
    <dbReference type="NCBI Taxonomy" id="937251"/>
    <lineage>
        <taxon>Bacteria</taxon>
        <taxon>Bacillati</taxon>
        <taxon>Bacillota</taxon>
        <taxon>Clostridia</taxon>
        <taxon>Eubacteriales</taxon>
        <taxon>Clostridiaceae</taxon>
        <taxon>Youngiibacter</taxon>
    </lineage>
</organism>
<proteinExistence type="predicted"/>
<accession>A0ABS4G868</accession>
<dbReference type="RefSeq" id="WP_209460884.1">
    <property type="nucleotide sequence ID" value="NZ_JAGGKC010000037.1"/>
</dbReference>
<dbReference type="Proteomes" id="UP001519271">
    <property type="component" value="Unassembled WGS sequence"/>
</dbReference>
<name>A0ABS4G868_9CLOT</name>